<evidence type="ECO:0000256" key="1">
    <source>
        <dbReference type="ARBA" id="ARBA00022679"/>
    </source>
</evidence>
<proteinExistence type="predicted"/>
<dbReference type="OrthoDB" id="9789603at2"/>
<reference evidence="4 5" key="1">
    <citation type="submission" date="2019-06" db="EMBL/GenBank/DDBJ databases">
        <title>Sequencing the genomes of 1000 actinobacteria strains.</title>
        <authorList>
            <person name="Klenk H.-P."/>
        </authorList>
    </citation>
    <scope>NUCLEOTIDE SEQUENCE [LARGE SCALE GENOMIC DNA]</scope>
    <source>
        <strain evidence="4 5">DSM 19828</strain>
    </source>
</reference>
<keyword evidence="2" id="KW-0012">Acyltransferase</keyword>
<keyword evidence="1 4" id="KW-0808">Transferase</keyword>
<name>A0A542EID4_9MICO</name>
<evidence type="ECO:0000313" key="4">
    <source>
        <dbReference type="EMBL" id="TQJ14986.1"/>
    </source>
</evidence>
<dbReference type="Pfam" id="PF00583">
    <property type="entry name" value="Acetyltransf_1"/>
    <property type="match status" value="1"/>
</dbReference>
<organism evidence="4 5">
    <name type="scientific">Yimella lutea</name>
    <dbReference type="NCBI Taxonomy" id="587872"/>
    <lineage>
        <taxon>Bacteria</taxon>
        <taxon>Bacillati</taxon>
        <taxon>Actinomycetota</taxon>
        <taxon>Actinomycetes</taxon>
        <taxon>Micrococcales</taxon>
        <taxon>Dermacoccaceae</taxon>
        <taxon>Yimella</taxon>
    </lineage>
</organism>
<accession>A0A542EID4</accession>
<keyword evidence="5" id="KW-1185">Reference proteome</keyword>
<evidence type="ECO:0000313" key="5">
    <source>
        <dbReference type="Proteomes" id="UP000320806"/>
    </source>
</evidence>
<comment type="caution">
    <text evidence="4">The sequence shown here is derived from an EMBL/GenBank/DDBJ whole genome shotgun (WGS) entry which is preliminary data.</text>
</comment>
<dbReference type="Proteomes" id="UP000320806">
    <property type="component" value="Unassembled WGS sequence"/>
</dbReference>
<dbReference type="PROSITE" id="PS51186">
    <property type="entry name" value="GNAT"/>
    <property type="match status" value="1"/>
</dbReference>
<gene>
    <name evidence="4" type="ORF">FB459_2503</name>
</gene>
<dbReference type="Gene3D" id="3.40.630.30">
    <property type="match status" value="1"/>
</dbReference>
<dbReference type="InterPro" id="IPR050832">
    <property type="entry name" value="Bact_Acetyltransf"/>
</dbReference>
<evidence type="ECO:0000256" key="2">
    <source>
        <dbReference type="ARBA" id="ARBA00023315"/>
    </source>
</evidence>
<dbReference type="GO" id="GO:0016747">
    <property type="term" value="F:acyltransferase activity, transferring groups other than amino-acyl groups"/>
    <property type="evidence" value="ECO:0007669"/>
    <property type="project" value="InterPro"/>
</dbReference>
<protein>
    <submittedName>
        <fullName evidence="4">Acetyltransferase (GNAT) family protein</fullName>
    </submittedName>
</protein>
<dbReference type="InterPro" id="IPR000182">
    <property type="entry name" value="GNAT_dom"/>
</dbReference>
<feature type="domain" description="N-acetyltransferase" evidence="3">
    <location>
        <begin position="11"/>
        <end position="157"/>
    </location>
</feature>
<dbReference type="InterPro" id="IPR016181">
    <property type="entry name" value="Acyl_CoA_acyltransferase"/>
</dbReference>
<sequence>MNELSVDGNRYSVRRATAHDVRPIVQLLADDPLGATRERSDESVYERAFAAIDADPNQFLAVVADDEAAVVGTFQLTLIPGLARAGATRLLIEAVRVSASVRGTGLGAAMFGWAHEYGRSRGAVLAQLTTDKSRLDAHRFYERLGYEGSHEGFKLVL</sequence>
<dbReference type="AlphaFoldDB" id="A0A542EID4"/>
<dbReference type="EMBL" id="VFMO01000001">
    <property type="protein sequence ID" value="TQJ14986.1"/>
    <property type="molecule type" value="Genomic_DNA"/>
</dbReference>
<dbReference type="RefSeq" id="WP_141928701.1">
    <property type="nucleotide sequence ID" value="NZ_BAABCI010000006.1"/>
</dbReference>
<dbReference type="SUPFAM" id="SSF55729">
    <property type="entry name" value="Acyl-CoA N-acyltransferases (Nat)"/>
    <property type="match status" value="1"/>
</dbReference>
<evidence type="ECO:0000259" key="3">
    <source>
        <dbReference type="PROSITE" id="PS51186"/>
    </source>
</evidence>
<dbReference type="PANTHER" id="PTHR43877">
    <property type="entry name" value="AMINOALKYLPHOSPHONATE N-ACETYLTRANSFERASE-RELATED-RELATED"/>
    <property type="match status" value="1"/>
</dbReference>